<dbReference type="Gene3D" id="1.10.150.240">
    <property type="entry name" value="Putative phosphatase, domain 2"/>
    <property type="match status" value="1"/>
</dbReference>
<dbReference type="PANTHER" id="PTHR18901:SF38">
    <property type="entry name" value="PSEUDOURIDINE-5'-PHOSPHATASE"/>
    <property type="match status" value="1"/>
</dbReference>
<keyword evidence="2" id="KW-1185">Reference proteome</keyword>
<proteinExistence type="predicted"/>
<dbReference type="PRINTS" id="PR00413">
    <property type="entry name" value="HADHALOGNASE"/>
</dbReference>
<comment type="caution">
    <text evidence="1">The sequence shown here is derived from an EMBL/GenBank/DDBJ whole genome shotgun (WGS) entry which is preliminary data.</text>
</comment>
<dbReference type="OrthoDB" id="9797743at2"/>
<dbReference type="Pfam" id="PF13419">
    <property type="entry name" value="HAD_2"/>
    <property type="match status" value="1"/>
</dbReference>
<dbReference type="SFLD" id="SFLDG01135">
    <property type="entry name" value="C1.5.6:_HAD__Beta-PGM__Phospha"/>
    <property type="match status" value="1"/>
</dbReference>
<dbReference type="PANTHER" id="PTHR18901">
    <property type="entry name" value="2-DEOXYGLUCOSE-6-PHOSPHATE PHOSPHATASE 2"/>
    <property type="match status" value="1"/>
</dbReference>
<dbReference type="SFLD" id="SFLDG01129">
    <property type="entry name" value="C1.5:_HAD__Beta-PGM__Phosphata"/>
    <property type="match status" value="1"/>
</dbReference>
<dbReference type="RefSeq" id="WP_095306211.1">
    <property type="nucleotide sequence ID" value="NZ_BORC01000001.1"/>
</dbReference>
<reference evidence="1" key="1">
    <citation type="submission" date="2021-03" db="EMBL/GenBank/DDBJ databases">
        <title>Antimicrobial resistance genes in bacteria isolated from Japanese honey, and their potential for conferring macrolide and lincosamide resistance in the American foulbrood pathogen Paenibacillus larvae.</title>
        <authorList>
            <person name="Okamoto M."/>
            <person name="Kumagai M."/>
            <person name="Kanamori H."/>
            <person name="Takamatsu D."/>
        </authorList>
    </citation>
    <scope>NUCLEOTIDE SEQUENCE</scope>
    <source>
        <strain evidence="1">J27TS8</strain>
    </source>
</reference>
<accession>A0A919WFM7</accession>
<sequence>MIKAIIFDFDGTLVDTETLWYKMYKDVLLEKYEVHLPLEEFAKVIGTTDEALYSYVHSQTKTTIDFTELEMEIKSKIMEQKDQLVLREGAADLIKKAKSMNLKIGIASSSPRKWIEDILEHVKIRDSFSVIKTKDDVSEVKPNPELYLKAMEELEVLPHETLAIEDSANGSIAAIEAGIKTVIVPNEVTKFLTFDKRVSVYQHFSDIQLS</sequence>
<dbReference type="InterPro" id="IPR023214">
    <property type="entry name" value="HAD_sf"/>
</dbReference>
<organism evidence="1 2">
    <name type="scientific">Robertmurraya siralis</name>
    <dbReference type="NCBI Taxonomy" id="77777"/>
    <lineage>
        <taxon>Bacteria</taxon>
        <taxon>Bacillati</taxon>
        <taxon>Bacillota</taxon>
        <taxon>Bacilli</taxon>
        <taxon>Bacillales</taxon>
        <taxon>Bacillaceae</taxon>
        <taxon>Robertmurraya</taxon>
    </lineage>
</organism>
<gene>
    <name evidence="1" type="ORF">J27TS8_10860</name>
</gene>
<dbReference type="NCBIfam" id="TIGR01509">
    <property type="entry name" value="HAD-SF-IA-v3"/>
    <property type="match status" value="1"/>
</dbReference>
<evidence type="ECO:0000313" key="1">
    <source>
        <dbReference type="EMBL" id="GIN61093.1"/>
    </source>
</evidence>
<dbReference type="AlphaFoldDB" id="A0A919WFM7"/>
<dbReference type="InterPro" id="IPR036412">
    <property type="entry name" value="HAD-like_sf"/>
</dbReference>
<dbReference type="EMBL" id="BORC01000001">
    <property type="protein sequence ID" value="GIN61093.1"/>
    <property type="molecule type" value="Genomic_DNA"/>
</dbReference>
<name>A0A919WFM7_9BACI</name>
<dbReference type="InterPro" id="IPR041492">
    <property type="entry name" value="HAD_2"/>
</dbReference>
<dbReference type="InterPro" id="IPR006439">
    <property type="entry name" value="HAD-SF_hydro_IA"/>
</dbReference>
<dbReference type="Gene3D" id="3.40.50.1000">
    <property type="entry name" value="HAD superfamily/HAD-like"/>
    <property type="match status" value="1"/>
</dbReference>
<dbReference type="NCBIfam" id="TIGR01549">
    <property type="entry name" value="HAD-SF-IA-v1"/>
    <property type="match status" value="1"/>
</dbReference>
<evidence type="ECO:0000313" key="2">
    <source>
        <dbReference type="Proteomes" id="UP000682111"/>
    </source>
</evidence>
<dbReference type="InterPro" id="IPR023198">
    <property type="entry name" value="PGP-like_dom2"/>
</dbReference>
<dbReference type="Proteomes" id="UP000682111">
    <property type="component" value="Unassembled WGS sequence"/>
</dbReference>
<dbReference type="SFLD" id="SFLDS00003">
    <property type="entry name" value="Haloacid_Dehalogenase"/>
    <property type="match status" value="1"/>
</dbReference>
<dbReference type="SUPFAM" id="SSF56784">
    <property type="entry name" value="HAD-like"/>
    <property type="match status" value="1"/>
</dbReference>
<protein>
    <submittedName>
        <fullName evidence="1">Haloacid dehalogenase</fullName>
    </submittedName>
</protein>